<reference evidence="3 4" key="1">
    <citation type="submission" date="2019-02" db="EMBL/GenBank/DDBJ databases">
        <title>Genome sequencing of the rare red list fungi Hericium alpestre (H. flagellum).</title>
        <authorList>
            <person name="Buettner E."/>
            <person name="Kellner H."/>
        </authorList>
    </citation>
    <scope>NUCLEOTIDE SEQUENCE [LARGE SCALE GENOMIC DNA]</scope>
    <source>
        <strain evidence="3 4">DSM 108284</strain>
    </source>
</reference>
<dbReference type="InterPro" id="IPR000719">
    <property type="entry name" value="Prot_kinase_dom"/>
</dbReference>
<organism evidence="3 4">
    <name type="scientific">Hericium alpestre</name>
    <dbReference type="NCBI Taxonomy" id="135208"/>
    <lineage>
        <taxon>Eukaryota</taxon>
        <taxon>Fungi</taxon>
        <taxon>Dikarya</taxon>
        <taxon>Basidiomycota</taxon>
        <taxon>Agaricomycotina</taxon>
        <taxon>Agaricomycetes</taxon>
        <taxon>Russulales</taxon>
        <taxon>Hericiaceae</taxon>
        <taxon>Hericium</taxon>
    </lineage>
</organism>
<feature type="region of interest" description="Disordered" evidence="1">
    <location>
        <begin position="608"/>
        <end position="660"/>
    </location>
</feature>
<keyword evidence="4" id="KW-1185">Reference proteome</keyword>
<dbReference type="PROSITE" id="PS00109">
    <property type="entry name" value="PROTEIN_KINASE_TYR"/>
    <property type="match status" value="1"/>
</dbReference>
<proteinExistence type="predicted"/>
<name>A0A4Y9ZRL7_9AGAM</name>
<dbReference type="AlphaFoldDB" id="A0A4Y9ZRL7"/>
<evidence type="ECO:0000259" key="2">
    <source>
        <dbReference type="PROSITE" id="PS50011"/>
    </source>
</evidence>
<dbReference type="InterPro" id="IPR008266">
    <property type="entry name" value="Tyr_kinase_AS"/>
</dbReference>
<evidence type="ECO:0000313" key="4">
    <source>
        <dbReference type="Proteomes" id="UP000298061"/>
    </source>
</evidence>
<feature type="domain" description="Protein kinase" evidence="2">
    <location>
        <begin position="260"/>
        <end position="601"/>
    </location>
</feature>
<dbReference type="PANTHER" id="PTHR38248:SF2">
    <property type="entry name" value="FUNK1 11"/>
    <property type="match status" value="1"/>
</dbReference>
<dbReference type="EMBL" id="SFCI01001059">
    <property type="protein sequence ID" value="TFY76890.1"/>
    <property type="molecule type" value="Genomic_DNA"/>
</dbReference>
<dbReference type="InterPro" id="IPR011009">
    <property type="entry name" value="Kinase-like_dom_sf"/>
</dbReference>
<dbReference type="PROSITE" id="PS50011">
    <property type="entry name" value="PROTEIN_KINASE_DOM"/>
    <property type="match status" value="1"/>
</dbReference>
<gene>
    <name evidence="3" type="ORF">EWM64_g7122</name>
</gene>
<dbReference type="Proteomes" id="UP000298061">
    <property type="component" value="Unassembled WGS sequence"/>
</dbReference>
<dbReference type="InterPro" id="IPR040976">
    <property type="entry name" value="Pkinase_fungal"/>
</dbReference>
<protein>
    <recommendedName>
        <fullName evidence="2">Protein kinase domain-containing protein</fullName>
    </recommendedName>
</protein>
<accession>A0A4Y9ZRL7</accession>
<dbReference type="STRING" id="135208.A0A4Y9ZRL7"/>
<dbReference type="PANTHER" id="PTHR38248">
    <property type="entry name" value="FUNK1 6"/>
    <property type="match status" value="1"/>
</dbReference>
<dbReference type="SUPFAM" id="SSF56112">
    <property type="entry name" value="Protein kinase-like (PK-like)"/>
    <property type="match status" value="1"/>
</dbReference>
<evidence type="ECO:0000313" key="3">
    <source>
        <dbReference type="EMBL" id="TFY76890.1"/>
    </source>
</evidence>
<dbReference type="Gene3D" id="1.10.510.10">
    <property type="entry name" value="Transferase(Phosphotransferase) domain 1"/>
    <property type="match status" value="1"/>
</dbReference>
<dbReference type="GO" id="GO:0005524">
    <property type="term" value="F:ATP binding"/>
    <property type="evidence" value="ECO:0007669"/>
    <property type="project" value="InterPro"/>
</dbReference>
<comment type="caution">
    <text evidence="3">The sequence shown here is derived from an EMBL/GenBank/DDBJ whole genome shotgun (WGS) entry which is preliminary data.</text>
</comment>
<dbReference type="GO" id="GO:0004672">
    <property type="term" value="F:protein kinase activity"/>
    <property type="evidence" value="ECO:0007669"/>
    <property type="project" value="InterPro"/>
</dbReference>
<evidence type="ECO:0000256" key="1">
    <source>
        <dbReference type="SAM" id="MobiDB-lite"/>
    </source>
</evidence>
<dbReference type="Pfam" id="PF17667">
    <property type="entry name" value="Pkinase_fungal"/>
    <property type="match status" value="1"/>
</dbReference>
<dbReference type="OrthoDB" id="5584477at2759"/>
<feature type="compositionally biased region" description="Basic and acidic residues" evidence="1">
    <location>
        <begin position="155"/>
        <end position="178"/>
    </location>
</feature>
<feature type="region of interest" description="Disordered" evidence="1">
    <location>
        <begin position="138"/>
        <end position="178"/>
    </location>
</feature>
<sequence length="660" mass="74208">MLKVSYGGSEVRTITDVLIAQELRAACLPEVDGLVEHIFPPDTLSFNVEQAYQHIKSATRLYRDGEWYHVDLSEPVASDEDAEAVGDVFGSQPGGEEKIANQFNAVAQAIGESSGISPAWYWSAEWAEKPLPPLESCTRKPDTVLLPKNQPPGEAHWKDPPSVGELKDNSRPQNVKDADRGLREDARLIFGHQANRRYVVGLTLCGAQLRVSLFDRRFIYVLGSLVFGDNTALGYDPTINLTSDPQTIQVQDETYEILDVVHIASVIRGRGTVFYRVTRDGQNFIIKDYWADTARQSNEAELLKEAIDISGLAGWYADEDLRLGDTDDTTASHGRTLLDDLDDYPNAEDYQNLEIRIHRRIVLKDCGTPIQNFSTRRELVGVFIDTIKTHRALHDLKKILHRDISLRNIMIFENGSLPGKRPGLLIDIDYSVKTDREFDTDLTNHRTGTLPFMAIDVLNADESVEHKAYHDLESFFYVLFWICITMEGPGRPRGSEFDVEKSELRHWFIYGDFKLVGLAKDQSLRKPSAFAAMLAEIHPYFDALRECIQDLRNLFLSRTVDTTPTSVSEIYDSVLTILGRARDALPEEDPVSLQNIADPWPQIAADKRKAMGEEKKKKAQISGRTRAPEPGSPTSAVKRRRELQGAGADKNGSRSKKSKH</sequence>